<dbReference type="InterPro" id="IPR006657">
    <property type="entry name" value="MoPterin_dinucl-bd_dom"/>
</dbReference>
<feature type="domain" description="Molybdopterin dinucleotide-binding" evidence="5">
    <location>
        <begin position="524"/>
        <end position="628"/>
    </location>
</feature>
<keyword evidence="3" id="KW-0411">Iron-sulfur</keyword>
<dbReference type="InterPro" id="IPR009010">
    <property type="entry name" value="Asp_de-COase-like_dom_sf"/>
</dbReference>
<dbReference type="EMBL" id="BAAAVI010000006">
    <property type="protein sequence ID" value="GAA2855190.1"/>
    <property type="molecule type" value="Genomic_DNA"/>
</dbReference>
<dbReference type="Gene3D" id="3.40.228.10">
    <property type="entry name" value="Dimethylsulfoxide Reductase, domain 2"/>
    <property type="match status" value="1"/>
</dbReference>
<feature type="domain" description="Molybdopterin oxidoreductase" evidence="4">
    <location>
        <begin position="11"/>
        <end position="434"/>
    </location>
</feature>
<keyword evidence="7" id="KW-1185">Reference proteome</keyword>
<comment type="caution">
    <text evidence="6">The sequence shown here is derived from an EMBL/GenBank/DDBJ whole genome shotgun (WGS) entry which is preliminary data.</text>
</comment>
<dbReference type="Gene3D" id="2.40.40.20">
    <property type="match status" value="1"/>
</dbReference>
<dbReference type="PANTHER" id="PTHR43105">
    <property type="entry name" value="RESPIRATORY NITRATE REDUCTASE"/>
    <property type="match status" value="1"/>
</dbReference>
<dbReference type="Pfam" id="PF00384">
    <property type="entry name" value="Molybdopterin"/>
    <property type="match status" value="1"/>
</dbReference>
<protein>
    <submittedName>
        <fullName evidence="6">Molybdopterin-dependent oxidoreductase</fullName>
    </submittedName>
</protein>
<evidence type="ECO:0000256" key="1">
    <source>
        <dbReference type="ARBA" id="ARBA00022723"/>
    </source>
</evidence>
<evidence type="ECO:0000256" key="3">
    <source>
        <dbReference type="ARBA" id="ARBA00023014"/>
    </source>
</evidence>
<evidence type="ECO:0000256" key="2">
    <source>
        <dbReference type="ARBA" id="ARBA00023004"/>
    </source>
</evidence>
<dbReference type="InterPro" id="IPR050123">
    <property type="entry name" value="Prok_molybdopt-oxidoreductase"/>
</dbReference>
<dbReference type="SUPFAM" id="SSF53706">
    <property type="entry name" value="Formate dehydrogenase/DMSO reductase, domains 1-3"/>
    <property type="match status" value="1"/>
</dbReference>
<dbReference type="Pfam" id="PF01568">
    <property type="entry name" value="Molydop_binding"/>
    <property type="match status" value="1"/>
</dbReference>
<evidence type="ECO:0000313" key="6">
    <source>
        <dbReference type="EMBL" id="GAA2855190.1"/>
    </source>
</evidence>
<evidence type="ECO:0000313" key="7">
    <source>
        <dbReference type="Proteomes" id="UP001500831"/>
    </source>
</evidence>
<evidence type="ECO:0000259" key="5">
    <source>
        <dbReference type="Pfam" id="PF01568"/>
    </source>
</evidence>
<dbReference type="CDD" id="cd00508">
    <property type="entry name" value="MopB_CT_Fdh-Nap-like"/>
    <property type="match status" value="1"/>
</dbReference>
<dbReference type="RefSeq" id="WP_344968849.1">
    <property type="nucleotide sequence ID" value="NZ_BAAAVI010000006.1"/>
</dbReference>
<sequence length="641" mass="70512">MKKDRAEHYDRLTHPLVRQDGVLRRATWDEALDRAAEGFRRNVAEHGPDSFVMLSCARSTNEMNYVAQKFTRVVVGSNNVDSCNRTCHAPSVAGLSAVFGSGGGTSSYQEVEDADVIVMWGSAARNAHPIFFQHVLKGIRKGARMFAVDPRRTGTAEWADLWLGLNVGTDIPLAHAVAREIIHSGLHNVSFIERATEGFEEYAASVEPWTLQVAEQVTGVPAAAVRELAHAYARADRAQLCWTLGITEHHNATDNVRALINLALLTGHVGRYGSGLSPLRGQNNVQGGGDMGAIPNRLPGFQDILDPEVRAKFERAWNTPIQPRYGLNLTEMLEGMGAGEVTSCYIIGENPVQSEADSLSCIKRLGMLDHLVVQDIFLTKTAQMADVVLPAGAAWCESEGTFTNSERRVQRVRKALRPPGEARDDIWILCELARRLGHDWRYDGAEEVWNELRALSPAHTGMTYERLEKLQGIQWPCPSEDSLEPPFLHARLWETDPARRGRPAPFAVLRHSPPVDLLDDEYPLRLTTGRRLDSYNTGVQSSGFASPLRRGENIELSPEDAARLGVSPGEEVRISSRRGSVVAPVHIDPGLRPGLVFMTFHFPDEVDTNALTIEATCPIAGTAEFKAAAVRIDRLVPAKAG</sequence>
<gene>
    <name evidence="6" type="ORF">GCM10010517_13300</name>
</gene>
<proteinExistence type="predicted"/>
<dbReference type="Proteomes" id="UP001500831">
    <property type="component" value="Unassembled WGS sequence"/>
</dbReference>
<evidence type="ECO:0000259" key="4">
    <source>
        <dbReference type="Pfam" id="PF00384"/>
    </source>
</evidence>
<dbReference type="SUPFAM" id="SSF50692">
    <property type="entry name" value="ADC-like"/>
    <property type="match status" value="1"/>
</dbReference>
<dbReference type="InterPro" id="IPR006656">
    <property type="entry name" value="Mopterin_OxRdtase"/>
</dbReference>
<reference evidence="6 7" key="1">
    <citation type="journal article" date="2019" name="Int. J. Syst. Evol. Microbiol.">
        <title>The Global Catalogue of Microorganisms (GCM) 10K type strain sequencing project: providing services to taxonomists for standard genome sequencing and annotation.</title>
        <authorList>
            <consortium name="The Broad Institute Genomics Platform"/>
            <consortium name="The Broad Institute Genome Sequencing Center for Infectious Disease"/>
            <person name="Wu L."/>
            <person name="Ma J."/>
        </authorList>
    </citation>
    <scope>NUCLEOTIDE SEQUENCE [LARGE SCALE GENOMIC DNA]</scope>
    <source>
        <strain evidence="6 7">JCM 6242</strain>
    </source>
</reference>
<keyword evidence="1" id="KW-0479">Metal-binding</keyword>
<dbReference type="Gene3D" id="3.40.50.740">
    <property type="match status" value="1"/>
</dbReference>
<name>A0ABN3VS05_9ACTN</name>
<dbReference type="PANTHER" id="PTHR43105:SF10">
    <property type="entry name" value="NADH-QUINONE OXIDOREDUCTASE SUBUNIT G"/>
    <property type="match status" value="1"/>
</dbReference>
<keyword evidence="2" id="KW-0408">Iron</keyword>
<organism evidence="6 7">
    <name type="scientific">Streptosporangium fragile</name>
    <dbReference type="NCBI Taxonomy" id="46186"/>
    <lineage>
        <taxon>Bacteria</taxon>
        <taxon>Bacillati</taxon>
        <taxon>Actinomycetota</taxon>
        <taxon>Actinomycetes</taxon>
        <taxon>Streptosporangiales</taxon>
        <taxon>Streptosporangiaceae</taxon>
        <taxon>Streptosporangium</taxon>
    </lineage>
</organism>
<accession>A0ABN3VS05</accession>